<reference evidence="1 2" key="1">
    <citation type="submission" date="2020-04" db="EMBL/GenBank/DDBJ databases">
        <authorList>
            <person name="De Canck E."/>
        </authorList>
    </citation>
    <scope>NUCLEOTIDE SEQUENCE [LARGE SCALE GENOMIC DNA]</scope>
    <source>
        <strain evidence="1 2">LMG 28688</strain>
    </source>
</reference>
<evidence type="ECO:0000313" key="1">
    <source>
        <dbReference type="EMBL" id="CAB3798972.1"/>
    </source>
</evidence>
<gene>
    <name evidence="1" type="ORF">LMG28688_04859</name>
</gene>
<evidence type="ECO:0008006" key="3">
    <source>
        <dbReference type="Google" id="ProtNLM"/>
    </source>
</evidence>
<organism evidence="1 2">
    <name type="scientific">Paraburkholderia caffeinitolerans</name>
    <dbReference type="NCBI Taxonomy" id="1723730"/>
    <lineage>
        <taxon>Bacteria</taxon>
        <taxon>Pseudomonadati</taxon>
        <taxon>Pseudomonadota</taxon>
        <taxon>Betaproteobacteria</taxon>
        <taxon>Burkholderiales</taxon>
        <taxon>Burkholderiaceae</taxon>
        <taxon>Paraburkholderia</taxon>
    </lineage>
</organism>
<evidence type="ECO:0000313" key="2">
    <source>
        <dbReference type="Proteomes" id="UP000494119"/>
    </source>
</evidence>
<accession>A0A6J5GEH8</accession>
<protein>
    <recommendedName>
        <fullName evidence="3">Metal ABC transporter ATPase</fullName>
    </recommendedName>
</protein>
<dbReference type="RefSeq" id="WP_129563732.1">
    <property type="nucleotide sequence ID" value="NZ_CADIKL010000028.1"/>
</dbReference>
<proteinExistence type="predicted"/>
<dbReference type="Proteomes" id="UP000494119">
    <property type="component" value="Unassembled WGS sequence"/>
</dbReference>
<dbReference type="AlphaFoldDB" id="A0A6J5GEH8"/>
<dbReference type="Gene3D" id="3.30.160.100">
    <property type="entry name" value="Ribosome hibernation promotion factor-like"/>
    <property type="match status" value="1"/>
</dbReference>
<dbReference type="EMBL" id="CADIKL010000028">
    <property type="protein sequence ID" value="CAB3798972.1"/>
    <property type="molecule type" value="Genomic_DNA"/>
</dbReference>
<sequence>MGLGMQIVYLGFAGSAAIEAEAGVQLLRLERFGGLLKACHLAIESVRKAGRADAYDVRLDLLSAASELKPIVHCTGDDPIAAMREAFDAAEHELRLAGASSRAAEDGRVRRDH</sequence>
<name>A0A6J5GEH8_9BURK</name>
<keyword evidence="2" id="KW-1185">Reference proteome</keyword>
<dbReference type="InterPro" id="IPR036567">
    <property type="entry name" value="RHF-like"/>
</dbReference>